<dbReference type="SUPFAM" id="SSF55729">
    <property type="entry name" value="Acyl-CoA N-acyltransferases (Nat)"/>
    <property type="match status" value="1"/>
</dbReference>
<dbReference type="GO" id="GO:0016747">
    <property type="term" value="F:acyltransferase activity, transferring groups other than amino-acyl groups"/>
    <property type="evidence" value="ECO:0007669"/>
    <property type="project" value="InterPro"/>
</dbReference>
<comment type="caution">
    <text evidence="2">The sequence shown here is derived from an EMBL/GenBank/DDBJ whole genome shotgun (WGS) entry which is preliminary data.</text>
</comment>
<dbReference type="AlphaFoldDB" id="A0A150XJV9"/>
<dbReference type="InterPro" id="IPR000182">
    <property type="entry name" value="GNAT_dom"/>
</dbReference>
<dbReference type="OrthoDB" id="9812289at2"/>
<feature type="domain" description="N-acetyltransferase" evidence="1">
    <location>
        <begin position="3"/>
        <end position="146"/>
    </location>
</feature>
<organism evidence="2 3">
    <name type="scientific">Roseivirga echinicomitans</name>
    <dbReference type="NCBI Taxonomy" id="296218"/>
    <lineage>
        <taxon>Bacteria</taxon>
        <taxon>Pseudomonadati</taxon>
        <taxon>Bacteroidota</taxon>
        <taxon>Cytophagia</taxon>
        <taxon>Cytophagales</taxon>
        <taxon>Roseivirgaceae</taxon>
        <taxon>Roseivirga</taxon>
    </lineage>
</organism>
<evidence type="ECO:0000313" key="3">
    <source>
        <dbReference type="Proteomes" id="UP000075615"/>
    </source>
</evidence>
<dbReference type="Gene3D" id="3.40.630.30">
    <property type="match status" value="1"/>
</dbReference>
<proteinExistence type="predicted"/>
<reference evidence="2 3" key="1">
    <citation type="submission" date="2016-01" db="EMBL/GenBank/DDBJ databases">
        <title>Genome sequencing of Roseivirga echinicomitans KMM 6058.</title>
        <authorList>
            <person name="Selvaratnam C."/>
            <person name="Thevarajoo S."/>
            <person name="Goh K.M."/>
            <person name="Ee R."/>
            <person name="Chan K.-G."/>
            <person name="Chong C.S."/>
        </authorList>
    </citation>
    <scope>NUCLEOTIDE SEQUENCE [LARGE SCALE GENOMIC DNA]</scope>
    <source>
        <strain evidence="2 3">KMM 6058</strain>
    </source>
</reference>
<protein>
    <recommendedName>
        <fullName evidence="1">N-acetyltransferase domain-containing protein</fullName>
    </recommendedName>
</protein>
<dbReference type="CDD" id="cd04301">
    <property type="entry name" value="NAT_SF"/>
    <property type="match status" value="1"/>
</dbReference>
<accession>A0A150XJV9</accession>
<dbReference type="PROSITE" id="PS51186">
    <property type="entry name" value="GNAT"/>
    <property type="match status" value="1"/>
</dbReference>
<dbReference type="Pfam" id="PF00583">
    <property type="entry name" value="Acetyltransf_1"/>
    <property type="match status" value="1"/>
</dbReference>
<name>A0A150XJV9_9BACT</name>
<sequence>MVIEIYEGTLQEALKVLGSVPEFDPLLESDYYEGKIKDKVHIILLAKIEDKLVGCKVGYHKHKDGSLYSWLGGVLPEYRKLGVAKALADEMEVWALNNGYSKIRFKTLNRHKAMLAFSLKNGFDIFNVKPKDELENYRIELVKHLK</sequence>
<evidence type="ECO:0000259" key="1">
    <source>
        <dbReference type="PROSITE" id="PS51186"/>
    </source>
</evidence>
<evidence type="ECO:0000313" key="2">
    <source>
        <dbReference type="EMBL" id="KYG78996.1"/>
    </source>
</evidence>
<dbReference type="Proteomes" id="UP000075615">
    <property type="component" value="Unassembled WGS sequence"/>
</dbReference>
<dbReference type="EMBL" id="LRDB01000012">
    <property type="protein sequence ID" value="KYG78996.1"/>
    <property type="molecule type" value="Genomic_DNA"/>
</dbReference>
<dbReference type="RefSeq" id="WP_068415065.1">
    <property type="nucleotide sequence ID" value="NZ_LRDB01000012.1"/>
</dbReference>
<gene>
    <name evidence="2" type="ORF">AWN68_05025</name>
</gene>
<dbReference type="InterPro" id="IPR016181">
    <property type="entry name" value="Acyl_CoA_acyltransferase"/>
</dbReference>
<keyword evidence="3" id="KW-1185">Reference proteome</keyword>
<dbReference type="STRING" id="296218.AWN68_05025"/>